<dbReference type="Gene3D" id="3.40.50.12780">
    <property type="entry name" value="N-terminal domain of ligase-like"/>
    <property type="match status" value="1"/>
</dbReference>
<protein>
    <recommendedName>
        <fullName evidence="1">AMP-dependent synthetase/ligase domain-containing protein</fullName>
    </recommendedName>
</protein>
<dbReference type="InterPro" id="IPR042099">
    <property type="entry name" value="ANL_N_sf"/>
</dbReference>
<evidence type="ECO:0000259" key="1">
    <source>
        <dbReference type="Pfam" id="PF00501"/>
    </source>
</evidence>
<dbReference type="Pfam" id="PF00501">
    <property type="entry name" value="AMP-binding"/>
    <property type="match status" value="1"/>
</dbReference>
<comment type="caution">
    <text evidence="2">The sequence shown here is derived from an EMBL/GenBank/DDBJ whole genome shotgun (WGS) entry which is preliminary data.</text>
</comment>
<accession>A0A094LB80</accession>
<dbReference type="AlphaFoldDB" id="A0A094LB80"/>
<reference evidence="2" key="1">
    <citation type="submission" date="2014-08" db="EMBL/GenBank/DDBJ databases">
        <title>Fullgenome sequencing of Anoxybacillus sp.25 isolate from Garga hot-spring Russia.</title>
        <authorList>
            <person name="Rozanov A.S."/>
            <person name="Kotenko A.V."/>
            <person name="Malup T.K."/>
            <person name="Peltek S.E."/>
        </authorList>
    </citation>
    <scope>NUCLEOTIDE SEQUENCE [LARGE SCALE GENOMIC DNA]</scope>
    <source>
        <strain evidence="2">25</strain>
    </source>
</reference>
<evidence type="ECO:0000313" key="2">
    <source>
        <dbReference type="EMBL" id="KFZ32153.1"/>
    </source>
</evidence>
<dbReference type="PANTHER" id="PTHR44394">
    <property type="entry name" value="BETA-ALANINE-ACTIVATING ENZYME"/>
    <property type="match status" value="1"/>
</dbReference>
<dbReference type="InterPro" id="IPR000873">
    <property type="entry name" value="AMP-dep_synth/lig_dom"/>
</dbReference>
<dbReference type="GO" id="GO:0043041">
    <property type="term" value="P:amino acid activation for nonribosomal peptide biosynthetic process"/>
    <property type="evidence" value="ECO:0007669"/>
    <property type="project" value="TreeGrafter"/>
</dbReference>
<gene>
    <name evidence="2" type="ORF">JS44_16310</name>
</gene>
<feature type="domain" description="AMP-dependent synthetase/ligase" evidence="1">
    <location>
        <begin position="1"/>
        <end position="145"/>
    </location>
</feature>
<dbReference type="EMBL" id="JPZO01000183">
    <property type="protein sequence ID" value="KFZ32153.1"/>
    <property type="molecule type" value="Genomic_DNA"/>
</dbReference>
<proteinExistence type="predicted"/>
<organism evidence="2">
    <name type="scientific">Anoxybacillus flavithermus</name>
    <dbReference type="NCBI Taxonomy" id="33934"/>
    <lineage>
        <taxon>Bacteria</taxon>
        <taxon>Bacillati</taxon>
        <taxon>Bacillota</taxon>
        <taxon>Bacilli</taxon>
        <taxon>Bacillales</taxon>
        <taxon>Anoxybacillaceae</taxon>
        <taxon>Anoxybacillus</taxon>
    </lineage>
</organism>
<dbReference type="SUPFAM" id="SSF56801">
    <property type="entry name" value="Acetyl-CoA synthetase-like"/>
    <property type="match status" value="1"/>
</dbReference>
<name>A0A094LB80_9BACL</name>
<dbReference type="PANTHER" id="PTHR44394:SF1">
    <property type="entry name" value="BETA-ALANINE-ACTIVATING ENZYME"/>
    <property type="match status" value="1"/>
</dbReference>
<dbReference type="InterPro" id="IPR052091">
    <property type="entry name" value="Beta-ala_Activ/Resist"/>
</dbReference>
<sequence>MYTSGSTGKPKGVKVTHSNLEYILNNMQKYYPISRSDKYILSTPFTFDVSVVEIFGWIYGGGALVIPTQENSRNFRKLAHLIEVHKVTHIALSPAILNLMLDKLNEDDIDKLDRNLKYLMVAGEEFKASLAHKAIKYLKMFVLKIYMVQLNVQYMQRVIELIMTLIVQLFRLGRNLTGCKLKFRL</sequence>